<sequence>MRLHNTTYRFCHLFGAMLLGVCLLGASAANAAVWSGPTTAPLDAPRQETRFSLPLPEEDTTTTLDAKTLRKLEKAQQKAKRQELKRLMKQDLTIDQRQQLNERVMKMDGLGVGQRVRISSGLKGAPMDAEQDSIARRARYVRTTLKPDSTLLALAGFDSIPLYREAPDSVIARQFSDSLLVEHYSDSVLWQAPFTLAGLQYPTVDTTLIDATKKQLTAADSALLFKHHFRITQDTIKAGMHTIWSLVAPGFGQIYNRQAWKLPILYGGVGGFLAGGLIFNKQYKTYKADYQRTVDLRLPPEDQKRARERMRRAGSGQTLMFAMAGATYLYFAADAVFNYRGPVDPVRKATTLAAVFPGMGFVYTKTYWRIPIYYGGFIALATVIDYNNRNYQRYKTAYDALTDGNPATVDEFNGRYSAELLSRVRSAYRRDRDLAIIGMAAAYLLSVIDTYVIASLKNWDVDEDLSVRIEPAMIDTRFNGRPVSPSQGNSYGLALKLRF</sequence>
<dbReference type="Pfam" id="PF18935">
    <property type="entry name" value="DUF5683"/>
    <property type="match status" value="2"/>
</dbReference>
<keyword evidence="1" id="KW-1133">Transmembrane helix</keyword>
<keyword evidence="2" id="KW-0732">Signal</keyword>
<feature type="transmembrane region" description="Helical" evidence="1">
    <location>
        <begin position="260"/>
        <end position="279"/>
    </location>
</feature>
<dbReference type="AlphaFoldDB" id="A0A9D1QCP8"/>
<dbReference type="EMBL" id="DXHL01000026">
    <property type="protein sequence ID" value="HIW10945.1"/>
    <property type="molecule type" value="Genomic_DNA"/>
</dbReference>
<evidence type="ECO:0000313" key="4">
    <source>
        <dbReference type="EMBL" id="HIW10945.1"/>
    </source>
</evidence>
<gene>
    <name evidence="4" type="ORF">H9888_05515</name>
</gene>
<organism evidence="4 5">
    <name type="scientific">Candidatus Rikenella faecigallinarum</name>
    <dbReference type="NCBI Taxonomy" id="2838745"/>
    <lineage>
        <taxon>Bacteria</taxon>
        <taxon>Pseudomonadati</taxon>
        <taxon>Bacteroidota</taxon>
        <taxon>Bacteroidia</taxon>
        <taxon>Bacteroidales</taxon>
        <taxon>Rikenellaceae</taxon>
        <taxon>Rikenella</taxon>
    </lineage>
</organism>
<proteinExistence type="predicted"/>
<feature type="transmembrane region" description="Helical" evidence="1">
    <location>
        <begin position="313"/>
        <end position="333"/>
    </location>
</feature>
<feature type="chain" id="PRO_5038623853" description="DUF5683 domain-containing protein" evidence="2">
    <location>
        <begin position="32"/>
        <end position="499"/>
    </location>
</feature>
<keyword evidence="1" id="KW-0472">Membrane</keyword>
<protein>
    <recommendedName>
        <fullName evidence="3">DUF5683 domain-containing protein</fullName>
    </recommendedName>
</protein>
<accession>A0A9D1QCP8</accession>
<dbReference type="InterPro" id="IPR043738">
    <property type="entry name" value="DUF5683"/>
</dbReference>
<evidence type="ECO:0000256" key="1">
    <source>
        <dbReference type="SAM" id="Phobius"/>
    </source>
</evidence>
<feature type="signal peptide" evidence="2">
    <location>
        <begin position="1"/>
        <end position="31"/>
    </location>
</feature>
<comment type="caution">
    <text evidence="4">The sequence shown here is derived from an EMBL/GenBank/DDBJ whole genome shotgun (WGS) entry which is preliminary data.</text>
</comment>
<keyword evidence="1" id="KW-0812">Transmembrane</keyword>
<reference evidence="4" key="1">
    <citation type="journal article" date="2021" name="PeerJ">
        <title>Extensive microbial diversity within the chicken gut microbiome revealed by metagenomics and culture.</title>
        <authorList>
            <person name="Gilroy R."/>
            <person name="Ravi A."/>
            <person name="Getino M."/>
            <person name="Pursley I."/>
            <person name="Horton D.L."/>
            <person name="Alikhan N.F."/>
            <person name="Baker D."/>
            <person name="Gharbi K."/>
            <person name="Hall N."/>
            <person name="Watson M."/>
            <person name="Adriaenssens E.M."/>
            <person name="Foster-Nyarko E."/>
            <person name="Jarju S."/>
            <person name="Secka A."/>
            <person name="Antonio M."/>
            <person name="Oren A."/>
            <person name="Chaudhuri R.R."/>
            <person name="La Ragione R."/>
            <person name="Hildebrand F."/>
            <person name="Pallen M.J."/>
        </authorList>
    </citation>
    <scope>NUCLEOTIDE SEQUENCE</scope>
    <source>
        <strain evidence="4">ChiBcec15-1070</strain>
    </source>
</reference>
<evidence type="ECO:0000259" key="3">
    <source>
        <dbReference type="Pfam" id="PF18935"/>
    </source>
</evidence>
<evidence type="ECO:0000313" key="5">
    <source>
        <dbReference type="Proteomes" id="UP000823926"/>
    </source>
</evidence>
<reference evidence="4" key="2">
    <citation type="submission" date="2021-04" db="EMBL/GenBank/DDBJ databases">
        <authorList>
            <person name="Gilroy R."/>
        </authorList>
    </citation>
    <scope>NUCLEOTIDE SEQUENCE</scope>
    <source>
        <strain evidence="4">ChiBcec15-1070</strain>
    </source>
</reference>
<feature type="domain" description="DUF5683" evidence="3">
    <location>
        <begin position="242"/>
        <end position="298"/>
    </location>
</feature>
<feature type="transmembrane region" description="Helical" evidence="1">
    <location>
        <begin position="434"/>
        <end position="454"/>
    </location>
</feature>
<dbReference type="Proteomes" id="UP000823926">
    <property type="component" value="Unassembled WGS sequence"/>
</dbReference>
<feature type="transmembrane region" description="Helical" evidence="1">
    <location>
        <begin position="366"/>
        <end position="386"/>
    </location>
</feature>
<feature type="domain" description="DUF5683" evidence="3">
    <location>
        <begin position="347"/>
        <end position="499"/>
    </location>
</feature>
<name>A0A9D1QCP8_9BACT</name>
<evidence type="ECO:0000256" key="2">
    <source>
        <dbReference type="SAM" id="SignalP"/>
    </source>
</evidence>